<dbReference type="EMBL" id="FMVM01000003">
    <property type="protein sequence ID" value="SCY24258.1"/>
    <property type="molecule type" value="Genomic_DNA"/>
</dbReference>
<evidence type="ECO:0000256" key="1">
    <source>
        <dbReference type="ARBA" id="ARBA00023015"/>
    </source>
</evidence>
<dbReference type="PANTHER" id="PTHR24567">
    <property type="entry name" value="CRP FAMILY TRANSCRIPTIONAL REGULATORY PROTEIN"/>
    <property type="match status" value="1"/>
</dbReference>
<evidence type="ECO:0000313" key="8">
    <source>
        <dbReference type="Proteomes" id="UP000198538"/>
    </source>
</evidence>
<evidence type="ECO:0000259" key="6">
    <source>
        <dbReference type="PROSITE" id="PS51063"/>
    </source>
</evidence>
<dbReference type="Gene3D" id="1.10.10.10">
    <property type="entry name" value="Winged helix-like DNA-binding domain superfamily/Winged helix DNA-binding domain"/>
    <property type="match status" value="1"/>
</dbReference>
<dbReference type="Pfam" id="PF00027">
    <property type="entry name" value="cNMP_binding"/>
    <property type="match status" value="1"/>
</dbReference>
<dbReference type="InterPro" id="IPR014710">
    <property type="entry name" value="RmlC-like_jellyroll"/>
</dbReference>
<feature type="domain" description="HTH crp-type" evidence="6">
    <location>
        <begin position="151"/>
        <end position="220"/>
    </location>
</feature>
<evidence type="ECO:0000256" key="3">
    <source>
        <dbReference type="ARBA" id="ARBA00023159"/>
    </source>
</evidence>
<proteinExistence type="predicted"/>
<dbReference type="SUPFAM" id="SSF46785">
    <property type="entry name" value="Winged helix' DNA-binding domain"/>
    <property type="match status" value="1"/>
</dbReference>
<dbReference type="Pfam" id="PF13545">
    <property type="entry name" value="HTH_Crp_2"/>
    <property type="match status" value="1"/>
</dbReference>
<dbReference type="InterPro" id="IPR018490">
    <property type="entry name" value="cNMP-bd_dom_sf"/>
</dbReference>
<dbReference type="SMART" id="SM00100">
    <property type="entry name" value="cNMP"/>
    <property type="match status" value="1"/>
</dbReference>
<dbReference type="InterPro" id="IPR012318">
    <property type="entry name" value="HTH_CRP"/>
</dbReference>
<name>A0A1G5ECN7_9BACL</name>
<evidence type="ECO:0000313" key="7">
    <source>
        <dbReference type="EMBL" id="SCY24258.1"/>
    </source>
</evidence>
<accession>A0A1G5ECN7</accession>
<evidence type="ECO:0000256" key="2">
    <source>
        <dbReference type="ARBA" id="ARBA00023125"/>
    </source>
</evidence>
<dbReference type="PROSITE" id="PS51063">
    <property type="entry name" value="HTH_CRP_2"/>
    <property type="match status" value="1"/>
</dbReference>
<sequence length="227" mass="26080">MICTHGKNDACFTKVSLFQHLEPADATLLTSLLHTQKYHKGEYIVQEGERSDTLFVIHQGSVKLSKYNENGKEHIIRFLFSGDFFGQNSLLHQTPHQSNAEVLETSSICSIRKEDFDQLLEQDPKLAYHFLLAITRLLNETDEWNSSLSAMTTEQKIAKLLLDFHTRNHANPEIRLPVFKKDIALLLGITPETLSRKLNIMQHQMLLQVNGNEIRILQLQELKDMIS</sequence>
<protein>
    <submittedName>
        <fullName evidence="7">CRP/FNR family transcriptional regulator, anaerobic regulatory protein</fullName>
    </submittedName>
</protein>
<dbReference type="InterPro" id="IPR036388">
    <property type="entry name" value="WH-like_DNA-bd_sf"/>
</dbReference>
<keyword evidence="3" id="KW-0010">Activator</keyword>
<dbReference type="STRING" id="582692.SAMN05720606_103231"/>
<evidence type="ECO:0000259" key="5">
    <source>
        <dbReference type="PROSITE" id="PS50042"/>
    </source>
</evidence>
<organism evidence="7 8">
    <name type="scientific">Paenibacillus polysaccharolyticus</name>
    <dbReference type="NCBI Taxonomy" id="582692"/>
    <lineage>
        <taxon>Bacteria</taxon>
        <taxon>Bacillati</taxon>
        <taxon>Bacillota</taxon>
        <taxon>Bacilli</taxon>
        <taxon>Bacillales</taxon>
        <taxon>Paenibacillaceae</taxon>
        <taxon>Paenibacillus</taxon>
    </lineage>
</organism>
<keyword evidence="1" id="KW-0805">Transcription regulation</keyword>
<dbReference type="PANTHER" id="PTHR24567:SF28">
    <property type="entry name" value="LISTERIOLYSIN REGULATORY PROTEIN"/>
    <property type="match status" value="1"/>
</dbReference>
<keyword evidence="2" id="KW-0238">DNA-binding</keyword>
<dbReference type="PROSITE" id="PS50042">
    <property type="entry name" value="CNMP_BINDING_3"/>
    <property type="match status" value="1"/>
</dbReference>
<evidence type="ECO:0000256" key="4">
    <source>
        <dbReference type="ARBA" id="ARBA00023163"/>
    </source>
</evidence>
<dbReference type="GO" id="GO:0005829">
    <property type="term" value="C:cytosol"/>
    <property type="evidence" value="ECO:0007669"/>
    <property type="project" value="TreeGrafter"/>
</dbReference>
<dbReference type="InterPro" id="IPR000595">
    <property type="entry name" value="cNMP-bd_dom"/>
</dbReference>
<dbReference type="InterPro" id="IPR050397">
    <property type="entry name" value="Env_Response_Regulators"/>
</dbReference>
<dbReference type="InterPro" id="IPR036390">
    <property type="entry name" value="WH_DNA-bd_sf"/>
</dbReference>
<reference evidence="8" key="1">
    <citation type="submission" date="2016-10" db="EMBL/GenBank/DDBJ databases">
        <authorList>
            <person name="Varghese N."/>
            <person name="Submissions S."/>
        </authorList>
    </citation>
    <scope>NUCLEOTIDE SEQUENCE [LARGE SCALE GENOMIC DNA]</scope>
    <source>
        <strain evidence="8">BL9</strain>
    </source>
</reference>
<dbReference type="AlphaFoldDB" id="A0A1G5ECN7"/>
<gene>
    <name evidence="7" type="ORF">SAMN05720606_103231</name>
</gene>
<dbReference type="SUPFAM" id="SSF51206">
    <property type="entry name" value="cAMP-binding domain-like"/>
    <property type="match status" value="1"/>
</dbReference>
<feature type="domain" description="Cyclic nucleotide-binding" evidence="5">
    <location>
        <begin position="17"/>
        <end position="120"/>
    </location>
</feature>
<dbReference type="Gene3D" id="2.60.120.10">
    <property type="entry name" value="Jelly Rolls"/>
    <property type="match status" value="1"/>
</dbReference>
<dbReference type="GO" id="GO:0003700">
    <property type="term" value="F:DNA-binding transcription factor activity"/>
    <property type="evidence" value="ECO:0007669"/>
    <property type="project" value="TreeGrafter"/>
</dbReference>
<dbReference type="SMART" id="SM00419">
    <property type="entry name" value="HTH_CRP"/>
    <property type="match status" value="1"/>
</dbReference>
<dbReference type="Proteomes" id="UP000198538">
    <property type="component" value="Unassembled WGS sequence"/>
</dbReference>
<keyword evidence="4" id="KW-0804">Transcription</keyword>
<dbReference type="RefSeq" id="WP_090916988.1">
    <property type="nucleotide sequence ID" value="NZ_FMVM01000003.1"/>
</dbReference>
<keyword evidence="8" id="KW-1185">Reference proteome</keyword>
<dbReference type="CDD" id="cd00038">
    <property type="entry name" value="CAP_ED"/>
    <property type="match status" value="1"/>
</dbReference>
<dbReference type="GO" id="GO:0003677">
    <property type="term" value="F:DNA binding"/>
    <property type="evidence" value="ECO:0007669"/>
    <property type="project" value="UniProtKB-KW"/>
</dbReference>